<dbReference type="InterPro" id="IPR010982">
    <property type="entry name" value="Lambda_DNA-bd_dom_sf"/>
</dbReference>
<sequence>MANSAKHKELGDFLKTRRMRMSLQEAGLPVDGARRRTPGLRREEVAALSGVSLAWYTYLEQGRLIRVSEQVLSSLARTLKLDRDERDYLFKMAGQRPPDDASPAAAEEDRLPPSLRLVLDGIRDYPAFIADGRFTVVAWNRLASAVFGYRKEEDALERNLIWRLFANPAHQQLFCEWEHLGKLLLAQFRNYYGNYADNPWYVELVEKLKEKSPEFAEWWPRHEVLESLEGFKKMRHPLLGEISLEYNSFAAGDDRNLMMAVFTPRPGTDTADKLKRLIAE</sequence>
<dbReference type="InterPro" id="IPR035965">
    <property type="entry name" value="PAS-like_dom_sf"/>
</dbReference>
<evidence type="ECO:0000313" key="3">
    <source>
        <dbReference type="Proteomes" id="UP000564644"/>
    </source>
</evidence>
<dbReference type="SMART" id="SM00530">
    <property type="entry name" value="HTH_XRE"/>
    <property type="match status" value="1"/>
</dbReference>
<dbReference type="Gene3D" id="3.30.450.180">
    <property type="match status" value="1"/>
</dbReference>
<dbReference type="PANTHER" id="PTHR35010">
    <property type="entry name" value="BLL4672 PROTEIN-RELATED"/>
    <property type="match status" value="1"/>
</dbReference>
<dbReference type="EMBL" id="JACJVO010000032">
    <property type="protein sequence ID" value="MBB6734181.1"/>
    <property type="molecule type" value="Genomic_DNA"/>
</dbReference>
<proteinExistence type="predicted"/>
<dbReference type="SUPFAM" id="SSF55785">
    <property type="entry name" value="PYP-like sensor domain (PAS domain)"/>
    <property type="match status" value="1"/>
</dbReference>
<evidence type="ECO:0000313" key="2">
    <source>
        <dbReference type="EMBL" id="MBB6734181.1"/>
    </source>
</evidence>
<protein>
    <submittedName>
        <fullName evidence="2">Helix-turn-helix domain-containing protein</fullName>
    </submittedName>
</protein>
<dbReference type="Proteomes" id="UP000564644">
    <property type="component" value="Unassembled WGS sequence"/>
</dbReference>
<reference evidence="2 3" key="1">
    <citation type="submission" date="2020-08" db="EMBL/GenBank/DDBJ databases">
        <title>Cohnella phylogeny.</title>
        <authorList>
            <person name="Dunlap C."/>
        </authorList>
    </citation>
    <scope>NUCLEOTIDE SEQUENCE [LARGE SCALE GENOMIC DNA]</scope>
    <source>
        <strain evidence="2 3">CBP 2801</strain>
    </source>
</reference>
<keyword evidence="3" id="KW-1185">Reference proteome</keyword>
<dbReference type="InterPro" id="IPR041413">
    <property type="entry name" value="MLTR_LBD"/>
</dbReference>
<dbReference type="RefSeq" id="WP_185131829.1">
    <property type="nucleotide sequence ID" value="NZ_JACJVO010000032.1"/>
</dbReference>
<name>A0A7X0VXN1_9BACL</name>
<dbReference type="AlphaFoldDB" id="A0A7X0VXN1"/>
<organism evidence="2 3">
    <name type="scientific">Cohnella zeiphila</name>
    <dbReference type="NCBI Taxonomy" id="2761120"/>
    <lineage>
        <taxon>Bacteria</taxon>
        <taxon>Bacillati</taxon>
        <taxon>Bacillota</taxon>
        <taxon>Bacilli</taxon>
        <taxon>Bacillales</taxon>
        <taxon>Paenibacillaceae</taxon>
        <taxon>Cohnella</taxon>
    </lineage>
</organism>
<dbReference type="SUPFAM" id="SSF47413">
    <property type="entry name" value="lambda repressor-like DNA-binding domains"/>
    <property type="match status" value="1"/>
</dbReference>
<feature type="domain" description="HTH cro/C1-type" evidence="1">
    <location>
        <begin position="13"/>
        <end position="86"/>
    </location>
</feature>
<gene>
    <name evidence="2" type="ORF">H7C18_24985</name>
</gene>
<dbReference type="Pfam" id="PF13560">
    <property type="entry name" value="HTH_31"/>
    <property type="match status" value="1"/>
</dbReference>
<evidence type="ECO:0000259" key="1">
    <source>
        <dbReference type="SMART" id="SM00530"/>
    </source>
</evidence>
<dbReference type="GO" id="GO:0003677">
    <property type="term" value="F:DNA binding"/>
    <property type="evidence" value="ECO:0007669"/>
    <property type="project" value="InterPro"/>
</dbReference>
<dbReference type="InterPro" id="IPR001387">
    <property type="entry name" value="Cro/C1-type_HTH"/>
</dbReference>
<dbReference type="CDD" id="cd00093">
    <property type="entry name" value="HTH_XRE"/>
    <property type="match status" value="1"/>
</dbReference>
<dbReference type="Pfam" id="PF17765">
    <property type="entry name" value="MLTR_LBD"/>
    <property type="match status" value="1"/>
</dbReference>
<comment type="caution">
    <text evidence="2">The sequence shown here is derived from an EMBL/GenBank/DDBJ whole genome shotgun (WGS) entry which is preliminary data.</text>
</comment>
<accession>A0A7X0VXN1</accession>
<dbReference type="Gene3D" id="1.10.260.40">
    <property type="entry name" value="lambda repressor-like DNA-binding domains"/>
    <property type="match status" value="1"/>
</dbReference>